<keyword evidence="4" id="KW-1185">Reference proteome</keyword>
<dbReference type="EMBL" id="MU003696">
    <property type="protein sequence ID" value="KAF2812814.1"/>
    <property type="molecule type" value="Genomic_DNA"/>
</dbReference>
<dbReference type="SUPFAM" id="SSF52540">
    <property type="entry name" value="P-loop containing nucleoside triphosphate hydrolases"/>
    <property type="match status" value="1"/>
</dbReference>
<reference evidence="3 5" key="1">
    <citation type="journal article" date="2020" name="Stud. Mycol.">
        <title>101 Dothideomycetes genomes: a test case for predicting lifestyles and emergence of pathogens.</title>
        <authorList>
            <person name="Haridas S."/>
            <person name="Albert R."/>
            <person name="Binder M."/>
            <person name="Bloem J."/>
            <person name="Labutti K."/>
            <person name="Salamov A."/>
            <person name="Andreopoulos B."/>
            <person name="Baker S."/>
            <person name="Barry K."/>
            <person name="Bills G."/>
            <person name="Bluhm B."/>
            <person name="Cannon C."/>
            <person name="Castanera R."/>
            <person name="Culley D."/>
            <person name="Daum C."/>
            <person name="Ezra D."/>
            <person name="Gonzalez J."/>
            <person name="Henrissat B."/>
            <person name="Kuo A."/>
            <person name="Liang C."/>
            <person name="Lipzen A."/>
            <person name="Lutzoni F."/>
            <person name="Magnuson J."/>
            <person name="Mondo S."/>
            <person name="Nolan M."/>
            <person name="Ohm R."/>
            <person name="Pangilinan J."/>
            <person name="Park H.-J."/>
            <person name="Ramirez L."/>
            <person name="Alfaro M."/>
            <person name="Sun H."/>
            <person name="Tritt A."/>
            <person name="Yoshinaga Y."/>
            <person name="Zwiers L.-H."/>
            <person name="Turgeon B."/>
            <person name="Goodwin S."/>
            <person name="Spatafora J."/>
            <person name="Crous P."/>
            <person name="Grigoriev I."/>
        </authorList>
    </citation>
    <scope>NUCLEOTIDE SEQUENCE</scope>
    <source>
        <strain evidence="3 5">CBS 304.34</strain>
    </source>
</reference>
<evidence type="ECO:0000259" key="1">
    <source>
        <dbReference type="Pfam" id="PF00931"/>
    </source>
</evidence>
<accession>A0A6A6YXT5</accession>
<evidence type="ECO:0000313" key="3">
    <source>
        <dbReference type="EMBL" id="KAF2812814.1"/>
    </source>
</evidence>
<dbReference type="InterPro" id="IPR053137">
    <property type="entry name" value="NLR-like"/>
</dbReference>
<dbReference type="Proteomes" id="UP000504636">
    <property type="component" value="Unplaced"/>
</dbReference>
<dbReference type="Gene3D" id="3.40.50.300">
    <property type="entry name" value="P-loop containing nucleotide triphosphate hydrolases"/>
    <property type="match status" value="1"/>
</dbReference>
<organism evidence="3">
    <name type="scientific">Mytilinidion resinicola</name>
    <dbReference type="NCBI Taxonomy" id="574789"/>
    <lineage>
        <taxon>Eukaryota</taxon>
        <taxon>Fungi</taxon>
        <taxon>Dikarya</taxon>
        <taxon>Ascomycota</taxon>
        <taxon>Pezizomycotina</taxon>
        <taxon>Dothideomycetes</taxon>
        <taxon>Pleosporomycetidae</taxon>
        <taxon>Mytilinidiales</taxon>
        <taxon>Mytilinidiaceae</taxon>
        <taxon>Mytilinidion</taxon>
    </lineage>
</organism>
<dbReference type="PANTHER" id="PTHR46082:SF11">
    <property type="entry name" value="AAA+ ATPASE DOMAIN-CONTAINING PROTEIN-RELATED"/>
    <property type="match status" value="1"/>
</dbReference>
<reference evidence="5" key="3">
    <citation type="submission" date="2025-04" db="UniProtKB">
        <authorList>
            <consortium name="RefSeq"/>
        </authorList>
    </citation>
    <scope>IDENTIFICATION</scope>
    <source>
        <strain evidence="5">CBS 304.34</strain>
    </source>
</reference>
<evidence type="ECO:0000259" key="2">
    <source>
        <dbReference type="Pfam" id="PF01048"/>
    </source>
</evidence>
<dbReference type="PANTHER" id="PTHR46082">
    <property type="entry name" value="ATP/GTP-BINDING PROTEIN-RELATED"/>
    <property type="match status" value="1"/>
</dbReference>
<sequence length="788" mass="87425">MPRPPREEYTVGWVCALPAELAAAQEMLDEEHEDIERDVNDNDENLYSLGSIAGHNIAIVCLPAGRIGNNPAAVVATQMKTTFKGIRFGLMVGIGGGVPSAAVDIRLGDVVVSQPDKTFGGVVQYDSGKATPSGFKRTGSLNAPPQILLSAVAKVQANKLRNRSKVSEYLQRFSHMPDFQHEAAGPDILFKGDYDHKEGQTCDECSTDRQEGRQPRNSQGVIVHYGTIASGNQVMKNAAERDRVSAELGGVLCFEMEAAGLMNNFPCLVIRGICDYADSHKNKRWQLYSAGIAAAYAKEVLLVIPPADVAKTRTAEEAIQSASKRVIHSIPFLLNRSFVGRKAELDMLKQRLIVDRACYKMSIVGLGGTGKTQVALQFAYMVKESWPEFSIFWVPALSMESFEQACAEAARLLGIPQAANGEDDIKEQFKRHLSTAWAGRWLLVVDNADDTDILFGTGQAKGVINYLPQSEEGVVLFTTRTLEVAVSLTRGDVLKIGPMNQQDAGDFLGKSLIRKDLLRNSASRDTLLDELTCLPLAIAQAAAYLNKTSMSITKYLHLLRSTEQDLIDLMSREFRDDTRYNSSANAVATTWVVSFNHIRARDAVAVGLLLFISCIEWKAIPHSILPSVQSEVQMEEAIGTLCGYSFLVRQRDEEEYDVHRLVHLATRIWVRQYGDTRGVAEKAIRNVAGVFPSNDYANRAVWRAYLPHALRLLEDKQGCEVDERSKLCLLVGQCLRVDGRIQEAVRWLKESCEQRQRLNKGNSDRLLSQHTLAIAYQRTDRLRRQSSC</sequence>
<dbReference type="Pfam" id="PF01048">
    <property type="entry name" value="PNP_UDP_1"/>
    <property type="match status" value="1"/>
</dbReference>
<dbReference type="Pfam" id="PF00931">
    <property type="entry name" value="NB-ARC"/>
    <property type="match status" value="1"/>
</dbReference>
<dbReference type="GO" id="GO:0043531">
    <property type="term" value="F:ADP binding"/>
    <property type="evidence" value="ECO:0007669"/>
    <property type="project" value="InterPro"/>
</dbReference>
<evidence type="ECO:0000313" key="5">
    <source>
        <dbReference type="RefSeq" id="XP_033579778.1"/>
    </source>
</evidence>
<dbReference type="InterPro" id="IPR027417">
    <property type="entry name" value="P-loop_NTPase"/>
</dbReference>
<dbReference type="Gene3D" id="3.40.50.1580">
    <property type="entry name" value="Nucleoside phosphorylase domain"/>
    <property type="match status" value="1"/>
</dbReference>
<evidence type="ECO:0000313" key="4">
    <source>
        <dbReference type="Proteomes" id="UP000504636"/>
    </source>
</evidence>
<dbReference type="SUPFAM" id="SSF53167">
    <property type="entry name" value="Purine and uridine phosphorylases"/>
    <property type="match status" value="1"/>
</dbReference>
<dbReference type="GO" id="GO:0003824">
    <property type="term" value="F:catalytic activity"/>
    <property type="evidence" value="ECO:0007669"/>
    <property type="project" value="InterPro"/>
</dbReference>
<feature type="domain" description="NB-ARC" evidence="1">
    <location>
        <begin position="342"/>
        <end position="511"/>
    </location>
</feature>
<dbReference type="InterPro" id="IPR035994">
    <property type="entry name" value="Nucleoside_phosphorylase_sf"/>
</dbReference>
<dbReference type="AlphaFoldDB" id="A0A6A6YXT5"/>
<dbReference type="GO" id="GO:0009116">
    <property type="term" value="P:nucleoside metabolic process"/>
    <property type="evidence" value="ECO:0007669"/>
    <property type="project" value="InterPro"/>
</dbReference>
<dbReference type="InterPro" id="IPR000845">
    <property type="entry name" value="Nucleoside_phosphorylase_d"/>
</dbReference>
<dbReference type="InterPro" id="IPR002182">
    <property type="entry name" value="NB-ARC"/>
</dbReference>
<dbReference type="RefSeq" id="XP_033579778.1">
    <property type="nucleotide sequence ID" value="XM_033713614.1"/>
</dbReference>
<reference evidence="5" key="2">
    <citation type="submission" date="2020-04" db="EMBL/GenBank/DDBJ databases">
        <authorList>
            <consortium name="NCBI Genome Project"/>
        </authorList>
    </citation>
    <scope>NUCLEOTIDE SEQUENCE</scope>
    <source>
        <strain evidence="5">CBS 304.34</strain>
    </source>
</reference>
<feature type="domain" description="Nucleoside phosphorylase" evidence="2">
    <location>
        <begin position="11"/>
        <end position="285"/>
    </location>
</feature>
<dbReference type="GeneID" id="54454507"/>
<protein>
    <submittedName>
        <fullName evidence="3 5">TPR repeat protein</fullName>
    </submittedName>
</protein>
<dbReference type="OrthoDB" id="20872at2759"/>
<proteinExistence type="predicted"/>
<name>A0A6A6YXT5_9PEZI</name>
<gene>
    <name evidence="3 5" type="ORF">BDZ99DRAFT_243213</name>
</gene>